<dbReference type="Pfam" id="PF16207">
    <property type="entry name" value="RAWUL"/>
    <property type="match status" value="1"/>
</dbReference>
<feature type="region of interest" description="Disordered" evidence="14">
    <location>
        <begin position="133"/>
        <end position="161"/>
    </location>
</feature>
<dbReference type="CDD" id="cd16739">
    <property type="entry name" value="RING-HC_RING1"/>
    <property type="match status" value="1"/>
</dbReference>
<dbReference type="SUPFAM" id="SSF57850">
    <property type="entry name" value="RING/U-box"/>
    <property type="match status" value="1"/>
</dbReference>
<keyword evidence="12" id="KW-0539">Nucleus</keyword>
<evidence type="ECO:0000256" key="3">
    <source>
        <dbReference type="ARBA" id="ARBA00004906"/>
    </source>
</evidence>
<dbReference type="Gene3D" id="3.30.40.10">
    <property type="entry name" value="Zinc/RING finger domain, C3HC4 (zinc finger)"/>
    <property type="match status" value="1"/>
</dbReference>
<sequence>MAMENAPMKNWELTLYEMQRKPQEPITDGTKIAVSPRSLQSELMCPICLDILKVTMTTKECLHRFCSDCIVTALRNGNKECPTCRKKLVSKRSLRRDPNFDALIAKIYPDREEYEAHQNRVLAKLNKQQFNGKTSLHEGGQSLLHSSNDTDSTRYRSRRAAGNNGFATADSVISEDDAASITGSLNQRASRVNSDAESGTMETTSVGGASSVDFGHSHQQLHNQRARSSSNNATPASTTTVIPEVELMLRPLPPEHRRGAALTSSAASLDGTGVECQSNQVKSEDGGHRTAASSPHFTASEMGLEESLLAPAVKYIKVPSNATVDHLGRFLSIRFNLQRVHKDVMENDPYFSLFYCNEASGEYVHLQPSMTIDEISRNYWSGVESNTLPVSDYAVIMRAVNSLLSVDASSLPRRIISLHEAQLQKSFFVLKVESRIYMAIVVEKKKEEEEEVEEEKGTDGQQKEDVHIRELMCRLCDCIQMADLCRCLQRST</sequence>
<evidence type="ECO:0000256" key="1">
    <source>
        <dbReference type="ARBA" id="ARBA00000900"/>
    </source>
</evidence>
<comment type="catalytic activity">
    <reaction evidence="1">
        <text>S-ubiquitinyl-[E2 ubiquitin-conjugating enzyme]-L-cysteine + [acceptor protein]-L-lysine = [E2 ubiquitin-conjugating enzyme]-L-cysteine + N(6)-ubiquitinyl-[acceptor protein]-L-lysine.</text>
        <dbReference type="EC" id="2.3.2.27"/>
    </reaction>
</comment>
<dbReference type="InterPro" id="IPR043540">
    <property type="entry name" value="RING1/RING2"/>
</dbReference>
<proteinExistence type="predicted"/>
<comment type="caution">
    <text evidence="16">The sequence shown here is derived from an EMBL/GenBank/DDBJ whole genome shotgun (WGS) entry which is preliminary data.</text>
</comment>
<reference evidence="16 17" key="1">
    <citation type="journal article" date="2022" name="Front. Cell. Infect. Microbiol.">
        <title>The Genomes of Two Strains of Taenia crassiceps the Animal Model for the Study of Human Cysticercosis.</title>
        <authorList>
            <person name="Bobes R.J."/>
            <person name="Estrada K."/>
            <person name="Rios-Valencia D.G."/>
            <person name="Calderon-Gallegos A."/>
            <person name="de la Torre P."/>
            <person name="Carrero J.C."/>
            <person name="Sanchez-Flores A."/>
            <person name="Laclette J.P."/>
        </authorList>
    </citation>
    <scope>NUCLEOTIDE SEQUENCE [LARGE SCALE GENOMIC DNA]</scope>
    <source>
        <strain evidence="16">WFUcys</strain>
    </source>
</reference>
<evidence type="ECO:0000256" key="14">
    <source>
        <dbReference type="SAM" id="MobiDB-lite"/>
    </source>
</evidence>
<dbReference type="Gene3D" id="3.10.20.90">
    <property type="entry name" value="Phosphatidylinositol 3-kinase Catalytic Subunit, Chain A, domain 1"/>
    <property type="match status" value="1"/>
</dbReference>
<dbReference type="InterPro" id="IPR001841">
    <property type="entry name" value="Znf_RING"/>
</dbReference>
<evidence type="ECO:0000313" key="16">
    <source>
        <dbReference type="EMBL" id="KAL5111136.1"/>
    </source>
</evidence>
<keyword evidence="5" id="KW-0808">Transferase</keyword>
<dbReference type="Pfam" id="PF13923">
    <property type="entry name" value="zf-C3HC4_2"/>
    <property type="match status" value="1"/>
</dbReference>
<evidence type="ECO:0000256" key="4">
    <source>
        <dbReference type="ARBA" id="ARBA00012483"/>
    </source>
</evidence>
<keyword evidence="17" id="KW-1185">Reference proteome</keyword>
<feature type="compositionally biased region" description="Polar residues" evidence="14">
    <location>
        <begin position="184"/>
        <end position="208"/>
    </location>
</feature>
<gene>
    <name evidence="16" type="ORF">TcWFU_000307</name>
</gene>
<dbReference type="EMBL" id="JAKROA010000001">
    <property type="protein sequence ID" value="KAL5111136.1"/>
    <property type="molecule type" value="Genomic_DNA"/>
</dbReference>
<keyword evidence="7 13" id="KW-0863">Zinc-finger</keyword>
<keyword evidence="8" id="KW-0833">Ubl conjugation pathway</keyword>
<dbReference type="PANTHER" id="PTHR46076:SF3">
    <property type="entry name" value="E3 UBIQUITIN-PROTEIN LIGASE RING1"/>
    <property type="match status" value="1"/>
</dbReference>
<protein>
    <recommendedName>
        <fullName evidence="4">RING-type E3 ubiquitin transferase</fullName>
        <ecNumber evidence="4">2.3.2.27</ecNumber>
    </recommendedName>
</protein>
<comment type="subcellular location">
    <subcellularLocation>
        <location evidence="2">Nucleus</location>
    </subcellularLocation>
</comment>
<keyword evidence="6" id="KW-0479">Metal-binding</keyword>
<evidence type="ECO:0000256" key="11">
    <source>
        <dbReference type="ARBA" id="ARBA00023163"/>
    </source>
</evidence>
<feature type="domain" description="RING-type" evidence="15">
    <location>
        <begin position="45"/>
        <end position="85"/>
    </location>
</feature>
<name>A0ABR4QMW7_9CEST</name>
<evidence type="ECO:0000259" key="15">
    <source>
        <dbReference type="PROSITE" id="PS50089"/>
    </source>
</evidence>
<comment type="pathway">
    <text evidence="3">Protein modification; protein ubiquitination.</text>
</comment>
<keyword evidence="10" id="KW-0805">Transcription regulation</keyword>
<keyword evidence="11" id="KW-0804">Transcription</keyword>
<dbReference type="EC" id="2.3.2.27" evidence="4"/>
<evidence type="ECO:0000256" key="7">
    <source>
        <dbReference type="ARBA" id="ARBA00022771"/>
    </source>
</evidence>
<dbReference type="SMART" id="SM00184">
    <property type="entry name" value="RING"/>
    <property type="match status" value="1"/>
</dbReference>
<accession>A0ABR4QMW7</accession>
<dbReference type="InterPro" id="IPR017907">
    <property type="entry name" value="Znf_RING_CS"/>
</dbReference>
<evidence type="ECO:0000256" key="2">
    <source>
        <dbReference type="ARBA" id="ARBA00004123"/>
    </source>
</evidence>
<dbReference type="PANTHER" id="PTHR46076">
    <property type="entry name" value="E3 UBIQUITIN-PROTEIN LIGASE RING1 / RING 2 FAMILY MEMBER"/>
    <property type="match status" value="1"/>
</dbReference>
<organism evidence="16 17">
    <name type="scientific">Taenia crassiceps</name>
    <dbReference type="NCBI Taxonomy" id="6207"/>
    <lineage>
        <taxon>Eukaryota</taxon>
        <taxon>Metazoa</taxon>
        <taxon>Spiralia</taxon>
        <taxon>Lophotrochozoa</taxon>
        <taxon>Platyhelminthes</taxon>
        <taxon>Cestoda</taxon>
        <taxon>Eucestoda</taxon>
        <taxon>Cyclophyllidea</taxon>
        <taxon>Taeniidae</taxon>
        <taxon>Taenia</taxon>
    </lineage>
</organism>
<dbReference type="PROSITE" id="PS00518">
    <property type="entry name" value="ZF_RING_1"/>
    <property type="match status" value="1"/>
</dbReference>
<evidence type="ECO:0000313" key="17">
    <source>
        <dbReference type="Proteomes" id="UP001651158"/>
    </source>
</evidence>
<dbReference type="InterPro" id="IPR032443">
    <property type="entry name" value="RAWUL"/>
</dbReference>
<dbReference type="InterPro" id="IPR013083">
    <property type="entry name" value="Znf_RING/FYVE/PHD"/>
</dbReference>
<evidence type="ECO:0000256" key="6">
    <source>
        <dbReference type="ARBA" id="ARBA00022723"/>
    </source>
</evidence>
<feature type="region of interest" description="Disordered" evidence="14">
    <location>
        <begin position="184"/>
        <end position="239"/>
    </location>
</feature>
<evidence type="ECO:0000256" key="12">
    <source>
        <dbReference type="ARBA" id="ARBA00023242"/>
    </source>
</evidence>
<feature type="region of interest" description="Disordered" evidence="14">
    <location>
        <begin position="271"/>
        <end position="293"/>
    </location>
</feature>
<dbReference type="PROSITE" id="PS50089">
    <property type="entry name" value="ZF_RING_2"/>
    <property type="match status" value="1"/>
</dbReference>
<keyword evidence="9" id="KW-0862">Zinc</keyword>
<feature type="compositionally biased region" description="Polar residues" evidence="14">
    <location>
        <begin position="217"/>
        <end position="227"/>
    </location>
</feature>
<feature type="compositionally biased region" description="Low complexity" evidence="14">
    <location>
        <begin position="228"/>
        <end position="239"/>
    </location>
</feature>
<evidence type="ECO:0000256" key="5">
    <source>
        <dbReference type="ARBA" id="ARBA00022679"/>
    </source>
</evidence>
<evidence type="ECO:0000256" key="9">
    <source>
        <dbReference type="ARBA" id="ARBA00022833"/>
    </source>
</evidence>
<evidence type="ECO:0000256" key="8">
    <source>
        <dbReference type="ARBA" id="ARBA00022786"/>
    </source>
</evidence>
<evidence type="ECO:0000256" key="13">
    <source>
        <dbReference type="PROSITE-ProRule" id="PRU00175"/>
    </source>
</evidence>
<dbReference type="Proteomes" id="UP001651158">
    <property type="component" value="Unassembled WGS sequence"/>
</dbReference>
<evidence type="ECO:0000256" key="10">
    <source>
        <dbReference type="ARBA" id="ARBA00023015"/>
    </source>
</evidence>
<dbReference type="InterPro" id="IPR042741">
    <property type="entry name" value="RING1_RING-HC"/>
</dbReference>